<evidence type="ECO:0000313" key="5">
    <source>
        <dbReference type="Proteomes" id="UP000696573"/>
    </source>
</evidence>
<reference evidence="4" key="1">
    <citation type="submission" date="2021-10" db="EMBL/GenBank/DDBJ databases">
        <authorList>
            <person name="Piombo E."/>
        </authorList>
    </citation>
    <scope>NUCLEOTIDE SEQUENCE</scope>
</reference>
<name>A0A9N9YQ47_9HYPO</name>
<comment type="caution">
    <text evidence="4">The sequence shown here is derived from an EMBL/GenBank/DDBJ whole genome shotgun (WGS) entry which is preliminary data.</text>
</comment>
<evidence type="ECO:0008006" key="6">
    <source>
        <dbReference type="Google" id="ProtNLM"/>
    </source>
</evidence>
<keyword evidence="1" id="KW-0805">Transcription regulation</keyword>
<evidence type="ECO:0000313" key="4">
    <source>
        <dbReference type="EMBL" id="CAH0024924.1"/>
    </source>
</evidence>
<dbReference type="EMBL" id="CABFNQ020000702">
    <property type="protein sequence ID" value="CAH0024924.1"/>
    <property type="molecule type" value="Genomic_DNA"/>
</dbReference>
<organism evidence="4 5">
    <name type="scientific">Clonostachys rhizophaga</name>
    <dbReference type="NCBI Taxonomy" id="160324"/>
    <lineage>
        <taxon>Eukaryota</taxon>
        <taxon>Fungi</taxon>
        <taxon>Dikarya</taxon>
        <taxon>Ascomycota</taxon>
        <taxon>Pezizomycotina</taxon>
        <taxon>Sordariomycetes</taxon>
        <taxon>Hypocreomycetidae</taxon>
        <taxon>Hypocreales</taxon>
        <taxon>Bionectriaceae</taxon>
        <taxon>Clonostachys</taxon>
    </lineage>
</organism>
<dbReference type="OrthoDB" id="5392779at2759"/>
<dbReference type="PANTHER" id="PTHR47840:SF1">
    <property type="entry name" value="ZN(II)2CYS6 TRANSCRIPTION FACTOR (EUROFUNG)"/>
    <property type="match status" value="1"/>
</dbReference>
<accession>A0A9N9YQ47</accession>
<dbReference type="Proteomes" id="UP000696573">
    <property type="component" value="Unassembled WGS sequence"/>
</dbReference>
<protein>
    <recommendedName>
        <fullName evidence="6">Transcription factor domain-containing protein</fullName>
    </recommendedName>
</protein>
<gene>
    <name evidence="4" type="ORF">CRHIZ90672A_00005069</name>
</gene>
<keyword evidence="3" id="KW-0539">Nucleus</keyword>
<dbReference type="PANTHER" id="PTHR47840">
    <property type="entry name" value="ZN(II)2CYS6 TRANSCRIPTION FACTOR (EUROFUNG)-RELATED"/>
    <property type="match status" value="1"/>
</dbReference>
<evidence type="ECO:0000256" key="1">
    <source>
        <dbReference type="ARBA" id="ARBA00023015"/>
    </source>
</evidence>
<evidence type="ECO:0000256" key="2">
    <source>
        <dbReference type="ARBA" id="ARBA00023163"/>
    </source>
</evidence>
<dbReference type="AlphaFoldDB" id="A0A9N9YQ47"/>
<evidence type="ECO:0000256" key="3">
    <source>
        <dbReference type="ARBA" id="ARBA00023242"/>
    </source>
</evidence>
<keyword evidence="2" id="KW-0804">Transcription</keyword>
<keyword evidence="5" id="KW-1185">Reference proteome</keyword>
<proteinExistence type="predicted"/>
<sequence length="510" mass="56221">MPPLSTARNILRRTGYADVLVKMIRKTYGECPESSAQGQPLASFDVPDPTAHPIAIARNLLLIALSLQIREEVTPSSSESQSSRESSHRYFSAATHYVTSKDQLVTSPVGLETLMLEGLYQLSAGNLKLGWLTFCRAIECADLDGNPAEACMVSTSSFLWFRLNYSDRILSLIMGLPFATLGDGFASPEVLAADVPVGRVERMHTVVMGHIIARNQRIARAENTQHALRTEAKETRRIDEELFQVSTQFPRKWWLSPHLENLMPEAGDSMHEMLRLLAQVNQAHLLLALHLPHAIHAFSAVPQPQPDCSYSTIQASRDLLARFVLYRKSHRMPVCCRVIGFKAFTASASLLLAHIDGHHLGHGNTLRHHRQEDLGVIEMAVDNIKDLAKLLPMYQGKAEVRILEALIGIEARLKIDSRGFSGECSVLGQGQPFEFGTPFLGRVRIHSLATAEPADMTDLELSTGAFEIMPSTMSRDAIGGWLPQKLLPLGYLSLSISGSLSAVETVSTNC</sequence>
<dbReference type="CDD" id="cd12148">
    <property type="entry name" value="fungal_TF_MHR"/>
    <property type="match status" value="1"/>
</dbReference>